<evidence type="ECO:0000256" key="1">
    <source>
        <dbReference type="ARBA" id="ARBA00004141"/>
    </source>
</evidence>
<dbReference type="EMBL" id="LXQA010861564">
    <property type="protein sequence ID" value="MCI74470.1"/>
    <property type="molecule type" value="Genomic_DNA"/>
</dbReference>
<evidence type="ECO:0000313" key="4">
    <source>
        <dbReference type="EMBL" id="MCI74470.1"/>
    </source>
</evidence>
<name>A0A392UQ45_9FABA</name>
<dbReference type="Pfam" id="PF00153">
    <property type="entry name" value="Mito_carr"/>
    <property type="match status" value="1"/>
</dbReference>
<dbReference type="Proteomes" id="UP000265520">
    <property type="component" value="Unassembled WGS sequence"/>
</dbReference>
<accession>A0A392UQ45</accession>
<sequence>MVAESTTFPIDLIKTRLQLHGESLSSSRPTSAFRI</sequence>
<dbReference type="GO" id="GO:0016020">
    <property type="term" value="C:membrane"/>
    <property type="evidence" value="ECO:0007669"/>
    <property type="project" value="UniProtKB-SubCell"/>
</dbReference>
<comment type="subcellular location">
    <subcellularLocation>
        <location evidence="1">Membrane</location>
        <topology evidence="1">Multi-pass membrane protein</topology>
    </subcellularLocation>
</comment>
<dbReference type="InterPro" id="IPR018108">
    <property type="entry name" value="MCP_transmembrane"/>
</dbReference>
<evidence type="ECO:0000313" key="5">
    <source>
        <dbReference type="Proteomes" id="UP000265520"/>
    </source>
</evidence>
<dbReference type="SUPFAM" id="SSF103506">
    <property type="entry name" value="Mitochondrial carrier"/>
    <property type="match status" value="1"/>
</dbReference>
<evidence type="ECO:0000256" key="3">
    <source>
        <dbReference type="ARBA" id="ARBA00023136"/>
    </source>
</evidence>
<keyword evidence="2" id="KW-0812">Transmembrane</keyword>
<protein>
    <submittedName>
        <fullName evidence="4">Mitochondrial-like uncoupling protein 3-like</fullName>
    </submittedName>
</protein>
<keyword evidence="3" id="KW-0472">Membrane</keyword>
<keyword evidence="5" id="KW-1185">Reference proteome</keyword>
<organism evidence="4 5">
    <name type="scientific">Trifolium medium</name>
    <dbReference type="NCBI Taxonomy" id="97028"/>
    <lineage>
        <taxon>Eukaryota</taxon>
        <taxon>Viridiplantae</taxon>
        <taxon>Streptophyta</taxon>
        <taxon>Embryophyta</taxon>
        <taxon>Tracheophyta</taxon>
        <taxon>Spermatophyta</taxon>
        <taxon>Magnoliopsida</taxon>
        <taxon>eudicotyledons</taxon>
        <taxon>Gunneridae</taxon>
        <taxon>Pentapetalae</taxon>
        <taxon>rosids</taxon>
        <taxon>fabids</taxon>
        <taxon>Fabales</taxon>
        <taxon>Fabaceae</taxon>
        <taxon>Papilionoideae</taxon>
        <taxon>50 kb inversion clade</taxon>
        <taxon>NPAAA clade</taxon>
        <taxon>Hologalegina</taxon>
        <taxon>IRL clade</taxon>
        <taxon>Trifolieae</taxon>
        <taxon>Trifolium</taxon>
    </lineage>
</organism>
<proteinExistence type="predicted"/>
<reference evidence="4 5" key="1">
    <citation type="journal article" date="2018" name="Front. Plant Sci.">
        <title>Red Clover (Trifolium pratense) and Zigzag Clover (T. medium) - A Picture of Genomic Similarities and Differences.</title>
        <authorList>
            <person name="Dluhosova J."/>
            <person name="Istvanek J."/>
            <person name="Nedelnik J."/>
            <person name="Repkova J."/>
        </authorList>
    </citation>
    <scope>NUCLEOTIDE SEQUENCE [LARGE SCALE GENOMIC DNA]</scope>
    <source>
        <strain evidence="5">cv. 10/8</strain>
        <tissue evidence="4">Leaf</tissue>
    </source>
</reference>
<feature type="non-terminal residue" evidence="4">
    <location>
        <position position="35"/>
    </location>
</feature>
<dbReference type="InterPro" id="IPR023395">
    <property type="entry name" value="MCP_dom_sf"/>
</dbReference>
<evidence type="ECO:0000256" key="2">
    <source>
        <dbReference type="ARBA" id="ARBA00022692"/>
    </source>
</evidence>
<dbReference type="AlphaFoldDB" id="A0A392UQ45"/>
<comment type="caution">
    <text evidence="4">The sequence shown here is derived from an EMBL/GenBank/DDBJ whole genome shotgun (WGS) entry which is preliminary data.</text>
</comment>